<evidence type="ECO:0000313" key="2">
    <source>
        <dbReference type="EMBL" id="ERI74603.1"/>
    </source>
</evidence>
<dbReference type="Gene3D" id="3.60.15.10">
    <property type="entry name" value="Ribonuclease Z/Hydroxyacylglutathione hydrolase-like"/>
    <property type="match status" value="1"/>
</dbReference>
<sequence>MKTPRGIATVNSNDKEHIGRGIKQMRMVSIASGSSGNCIYVGSDETHILIDAGISNKRIEKGLNEIGVTGNDLDGILITHEHSDHIKGLGVLARKYGTPIYSTKETLEEIGNVKSLGDYPRELFRPICHDVDFYIGDLEIKPFRIDHDAANPVAYRVQNNRRSVAVATDMGHYSQYIIDHLQGLDAILLESNHDVKMLEAGPYPYYLKRRILGDYGHLSNENAGRLLNCILHDNLKHIFLGHLSKENNYEELAYETVRLEISQGDSPYTASDFPITVAKRDEMSPIVTL</sequence>
<evidence type="ECO:0000313" key="3">
    <source>
        <dbReference type="Proteomes" id="UP000016491"/>
    </source>
</evidence>
<protein>
    <submittedName>
        <fullName evidence="2">Metallo-beta-lactamase domain protein</fullName>
    </submittedName>
</protein>
<reference evidence="2 3" key="1">
    <citation type="submission" date="2013-07" db="EMBL/GenBank/DDBJ databases">
        <authorList>
            <person name="Weinstock G."/>
            <person name="Sodergren E."/>
            <person name="Wylie T."/>
            <person name="Fulton L."/>
            <person name="Fulton R."/>
            <person name="Fronick C."/>
            <person name="O'Laughlin M."/>
            <person name="Godfrey J."/>
            <person name="Miner T."/>
            <person name="Herter B."/>
            <person name="Appelbaum E."/>
            <person name="Cordes M."/>
            <person name="Lek S."/>
            <person name="Wollam A."/>
            <person name="Pepin K.H."/>
            <person name="Palsikar V.B."/>
            <person name="Mitreva M."/>
            <person name="Wilson R.K."/>
        </authorList>
    </citation>
    <scope>NUCLEOTIDE SEQUENCE [LARGE SCALE GENOMIC DNA]</scope>
    <source>
        <strain evidence="2 3">ATCC 14940</strain>
    </source>
</reference>
<accession>A0ABC9TU36</accession>
<dbReference type="InterPro" id="IPR052533">
    <property type="entry name" value="WalJ/YycJ-like"/>
</dbReference>
<name>A0ABC9TU36_CLOSY</name>
<dbReference type="Proteomes" id="UP000016491">
    <property type="component" value="Unassembled WGS sequence"/>
</dbReference>
<proteinExistence type="predicted"/>
<dbReference type="SMART" id="SM00849">
    <property type="entry name" value="Lactamase_B"/>
    <property type="match status" value="1"/>
</dbReference>
<gene>
    <name evidence="2" type="ORF">CLOSYM_03802</name>
</gene>
<organism evidence="2 3">
    <name type="scientific">[Clostridium] symbiosum ATCC 14940</name>
    <dbReference type="NCBI Taxonomy" id="411472"/>
    <lineage>
        <taxon>Bacteria</taxon>
        <taxon>Bacillati</taxon>
        <taxon>Bacillota</taxon>
        <taxon>Clostridia</taxon>
        <taxon>Lachnospirales</taxon>
        <taxon>Lachnospiraceae</taxon>
        <taxon>Otoolea</taxon>
    </lineage>
</organism>
<dbReference type="AlphaFoldDB" id="A0ABC9TU36"/>
<dbReference type="InterPro" id="IPR001279">
    <property type="entry name" value="Metallo-B-lactamas"/>
</dbReference>
<dbReference type="InterPro" id="IPR036866">
    <property type="entry name" value="RibonucZ/Hydroxyglut_hydro"/>
</dbReference>
<feature type="domain" description="Metallo-beta-lactamase" evidence="1">
    <location>
        <begin position="35"/>
        <end position="215"/>
    </location>
</feature>
<dbReference type="EMBL" id="AWSU01000307">
    <property type="protein sequence ID" value="ERI74603.1"/>
    <property type="molecule type" value="Genomic_DNA"/>
</dbReference>
<dbReference type="PANTHER" id="PTHR47619:SF1">
    <property type="entry name" value="EXODEOXYRIBONUCLEASE WALJ"/>
    <property type="match status" value="1"/>
</dbReference>
<dbReference type="SUPFAM" id="SSF56281">
    <property type="entry name" value="Metallo-hydrolase/oxidoreductase"/>
    <property type="match status" value="1"/>
</dbReference>
<dbReference type="Pfam" id="PF12706">
    <property type="entry name" value="Lactamase_B_2"/>
    <property type="match status" value="1"/>
</dbReference>
<dbReference type="PANTHER" id="PTHR47619">
    <property type="entry name" value="METALLO-HYDROLASE YYCJ-RELATED"/>
    <property type="match status" value="1"/>
</dbReference>
<evidence type="ECO:0000259" key="1">
    <source>
        <dbReference type="SMART" id="SM00849"/>
    </source>
</evidence>
<comment type="caution">
    <text evidence="2">The sequence shown here is derived from an EMBL/GenBank/DDBJ whole genome shotgun (WGS) entry which is preliminary data.</text>
</comment>